<reference evidence="1" key="3">
    <citation type="submission" date="2025-09" db="UniProtKB">
        <authorList>
            <consortium name="Ensembl"/>
        </authorList>
    </citation>
    <scope>IDENTIFICATION</scope>
    <source>
        <strain evidence="1">Hd-rR</strain>
    </source>
</reference>
<keyword evidence="2" id="KW-1185">Reference proteome</keyword>
<evidence type="ECO:0000313" key="1">
    <source>
        <dbReference type="Ensembl" id="ENSORLP00000024039.2"/>
    </source>
</evidence>
<reference evidence="1" key="2">
    <citation type="submission" date="2025-08" db="UniProtKB">
        <authorList>
            <consortium name="Ensembl"/>
        </authorList>
    </citation>
    <scope>IDENTIFICATION</scope>
    <source>
        <strain evidence="1">Hd-rR</strain>
    </source>
</reference>
<evidence type="ECO:0000313" key="2">
    <source>
        <dbReference type="Proteomes" id="UP000001038"/>
    </source>
</evidence>
<protein>
    <submittedName>
        <fullName evidence="1">Uncharacterized protein</fullName>
    </submittedName>
</protein>
<dbReference type="InParanoid" id="H2MYF8"/>
<dbReference type="Bgee" id="ENSORLG00000019303">
    <property type="expression patterns" value="Expressed in intestine and 1 other cell type or tissue"/>
</dbReference>
<dbReference type="Ensembl" id="ENSORLT00000024040.2">
    <property type="protein sequence ID" value="ENSORLP00000024039.2"/>
    <property type="gene ID" value="ENSORLG00000019303.2"/>
</dbReference>
<dbReference type="HOGENOM" id="CLU_2474798_0_0_1"/>
<accession>H2MYF8</accession>
<reference evidence="1 2" key="1">
    <citation type="journal article" date="2007" name="Nature">
        <title>The medaka draft genome and insights into vertebrate genome evolution.</title>
        <authorList>
            <person name="Kasahara M."/>
            <person name="Naruse K."/>
            <person name="Sasaki S."/>
            <person name="Nakatani Y."/>
            <person name="Qu W."/>
            <person name="Ahsan B."/>
            <person name="Yamada T."/>
            <person name="Nagayasu Y."/>
            <person name="Doi K."/>
            <person name="Kasai Y."/>
            <person name="Jindo T."/>
            <person name="Kobayashi D."/>
            <person name="Shimada A."/>
            <person name="Toyoda A."/>
            <person name="Kuroki Y."/>
            <person name="Fujiyama A."/>
            <person name="Sasaki T."/>
            <person name="Shimizu A."/>
            <person name="Asakawa S."/>
            <person name="Shimizu N."/>
            <person name="Hashimoto S."/>
            <person name="Yang J."/>
            <person name="Lee Y."/>
            <person name="Matsushima K."/>
            <person name="Sugano S."/>
            <person name="Sakaizumi M."/>
            <person name="Narita T."/>
            <person name="Ohishi K."/>
            <person name="Haga S."/>
            <person name="Ohta F."/>
            <person name="Nomoto H."/>
            <person name="Nogata K."/>
            <person name="Morishita T."/>
            <person name="Endo T."/>
            <person name="Shin-I T."/>
            <person name="Takeda H."/>
            <person name="Morishita S."/>
            <person name="Kohara Y."/>
        </authorList>
    </citation>
    <scope>NUCLEOTIDE SEQUENCE [LARGE SCALE GENOMIC DNA]</scope>
    <source>
        <strain evidence="1 2">Hd-rR</strain>
    </source>
</reference>
<sequence>AQLASISRWEESFPGGDGMCEEESRECVCVGGGGLWARPAGESLRDGKNVKPASRHSLQRVSVCLAPCLHVSGLSHIYRTVRPTITFKVSTPA</sequence>
<name>H2MYF8_ORYLA</name>
<organism evidence="1 2">
    <name type="scientific">Oryzias latipes</name>
    <name type="common">Japanese rice fish</name>
    <name type="synonym">Japanese killifish</name>
    <dbReference type="NCBI Taxonomy" id="8090"/>
    <lineage>
        <taxon>Eukaryota</taxon>
        <taxon>Metazoa</taxon>
        <taxon>Chordata</taxon>
        <taxon>Craniata</taxon>
        <taxon>Vertebrata</taxon>
        <taxon>Euteleostomi</taxon>
        <taxon>Actinopterygii</taxon>
        <taxon>Neopterygii</taxon>
        <taxon>Teleostei</taxon>
        <taxon>Neoteleostei</taxon>
        <taxon>Acanthomorphata</taxon>
        <taxon>Ovalentaria</taxon>
        <taxon>Atherinomorphae</taxon>
        <taxon>Beloniformes</taxon>
        <taxon>Adrianichthyidae</taxon>
        <taxon>Oryziinae</taxon>
        <taxon>Oryzias</taxon>
    </lineage>
</organism>
<proteinExistence type="predicted"/>
<dbReference type="AlphaFoldDB" id="H2MYF8"/>
<dbReference type="Proteomes" id="UP000001038">
    <property type="component" value="Chromosome 2"/>
</dbReference>